<dbReference type="EMBL" id="ODYU01006330">
    <property type="protein sequence ID" value="SOQ48080.1"/>
    <property type="molecule type" value="Genomic_DNA"/>
</dbReference>
<protein>
    <submittedName>
        <fullName evidence="1">SFRICE_011588</fullName>
    </submittedName>
</protein>
<gene>
    <name evidence="1" type="ORF">SFRICE_011588</name>
</gene>
<organism evidence="1">
    <name type="scientific">Spodoptera frugiperda</name>
    <name type="common">Fall armyworm</name>
    <dbReference type="NCBI Taxonomy" id="7108"/>
    <lineage>
        <taxon>Eukaryota</taxon>
        <taxon>Metazoa</taxon>
        <taxon>Ecdysozoa</taxon>
        <taxon>Arthropoda</taxon>
        <taxon>Hexapoda</taxon>
        <taxon>Insecta</taxon>
        <taxon>Pterygota</taxon>
        <taxon>Neoptera</taxon>
        <taxon>Endopterygota</taxon>
        <taxon>Lepidoptera</taxon>
        <taxon>Glossata</taxon>
        <taxon>Ditrysia</taxon>
        <taxon>Noctuoidea</taxon>
        <taxon>Noctuidae</taxon>
        <taxon>Amphipyrinae</taxon>
        <taxon>Spodoptera</taxon>
    </lineage>
</organism>
<accession>A0A2H1W4R7</accession>
<dbReference type="AlphaFoldDB" id="A0A2H1W4R7"/>
<name>A0A2H1W4R7_SPOFR</name>
<evidence type="ECO:0000313" key="1">
    <source>
        <dbReference type="EMBL" id="SOQ48080.1"/>
    </source>
</evidence>
<reference evidence="1" key="1">
    <citation type="submission" date="2016-07" db="EMBL/GenBank/DDBJ databases">
        <authorList>
            <person name="Bretaudeau A."/>
        </authorList>
    </citation>
    <scope>NUCLEOTIDE SEQUENCE</scope>
    <source>
        <strain evidence="1">Rice</strain>
        <tissue evidence="1">Whole body</tissue>
    </source>
</reference>
<proteinExistence type="predicted"/>
<sequence length="143" mass="16060">MRNKCQWQLTHNTDHLMVSNRRRLRTSETSEPLQVYCQSFGETAKFLILPQVINYPCGRNRRLNSYFKLKPVIKGVTIIRHKGDKLSNDVSLGEARGSVRLLMTKNHPVPTPVVRAGAPVCNTLNVNITPLIPEGVGRGAHYG</sequence>